<feature type="compositionally biased region" description="Polar residues" evidence="1">
    <location>
        <begin position="11"/>
        <end position="30"/>
    </location>
</feature>
<sequence>MFPSDAAPPLQQHQMSCPASQTKGKLGSANNGSMRELMGCFAEELNMSRIRSSSFVSALLLLLLAAAPQVFGGIFDRMVPPGLIPPVCTPQLNMAGMCFMQNSCSSRCFPGIRFSNANRVKQALSFFYIPRNATNCRRLENPICPLTRRCCAMCRARINALYRCILRNTAGVRPRVVELQRTCPLQCTNSTIAGNSTNVALNRTVNTGY</sequence>
<reference evidence="2" key="1">
    <citation type="journal article" date="2021" name="Sci. Rep.">
        <title>Diploid genomic architecture of Nitzschia inconspicua, an elite biomass production diatom.</title>
        <authorList>
            <person name="Oliver A."/>
            <person name="Podell S."/>
            <person name="Pinowska A."/>
            <person name="Traller J.C."/>
            <person name="Smith S.R."/>
            <person name="McClure R."/>
            <person name="Beliaev A."/>
            <person name="Bohutskyi P."/>
            <person name="Hill E.A."/>
            <person name="Rabines A."/>
            <person name="Zheng H."/>
            <person name="Allen L.Z."/>
            <person name="Kuo A."/>
            <person name="Grigoriev I.V."/>
            <person name="Allen A.E."/>
            <person name="Hazlebeck D."/>
            <person name="Allen E.E."/>
        </authorList>
    </citation>
    <scope>NUCLEOTIDE SEQUENCE</scope>
    <source>
        <strain evidence="2">Hildebrandi</strain>
    </source>
</reference>
<evidence type="ECO:0000256" key="1">
    <source>
        <dbReference type="SAM" id="MobiDB-lite"/>
    </source>
</evidence>
<evidence type="ECO:0000313" key="2">
    <source>
        <dbReference type="EMBL" id="KAG7371331.1"/>
    </source>
</evidence>
<name>A0A9K3M1S1_9STRA</name>
<reference evidence="2" key="2">
    <citation type="submission" date="2021-04" db="EMBL/GenBank/DDBJ databases">
        <authorList>
            <person name="Podell S."/>
        </authorList>
    </citation>
    <scope>NUCLEOTIDE SEQUENCE</scope>
    <source>
        <strain evidence="2">Hildebrandi</strain>
    </source>
</reference>
<proteinExistence type="predicted"/>
<comment type="caution">
    <text evidence="2">The sequence shown here is derived from an EMBL/GenBank/DDBJ whole genome shotgun (WGS) entry which is preliminary data.</text>
</comment>
<gene>
    <name evidence="2" type="ORF">IV203_019901</name>
</gene>
<dbReference type="AlphaFoldDB" id="A0A9K3M1S1"/>
<keyword evidence="3" id="KW-1185">Reference proteome</keyword>
<protein>
    <submittedName>
        <fullName evidence="2">Uncharacterized protein</fullName>
    </submittedName>
</protein>
<evidence type="ECO:0000313" key="3">
    <source>
        <dbReference type="Proteomes" id="UP000693970"/>
    </source>
</evidence>
<dbReference type="EMBL" id="JAGRRH010000004">
    <property type="protein sequence ID" value="KAG7371331.1"/>
    <property type="molecule type" value="Genomic_DNA"/>
</dbReference>
<feature type="region of interest" description="Disordered" evidence="1">
    <location>
        <begin position="1"/>
        <end position="30"/>
    </location>
</feature>
<accession>A0A9K3M1S1</accession>
<organism evidence="2 3">
    <name type="scientific">Nitzschia inconspicua</name>
    <dbReference type="NCBI Taxonomy" id="303405"/>
    <lineage>
        <taxon>Eukaryota</taxon>
        <taxon>Sar</taxon>
        <taxon>Stramenopiles</taxon>
        <taxon>Ochrophyta</taxon>
        <taxon>Bacillariophyta</taxon>
        <taxon>Bacillariophyceae</taxon>
        <taxon>Bacillariophycidae</taxon>
        <taxon>Bacillariales</taxon>
        <taxon>Bacillariaceae</taxon>
        <taxon>Nitzschia</taxon>
    </lineage>
</organism>
<dbReference type="Proteomes" id="UP000693970">
    <property type="component" value="Unassembled WGS sequence"/>
</dbReference>